<protein>
    <submittedName>
        <fullName evidence="1">Uncharacterized protein</fullName>
    </submittedName>
</protein>
<dbReference type="AlphaFoldDB" id="A0AAD5RPB4"/>
<dbReference type="EMBL" id="JAKWBI020000203">
    <property type="protein sequence ID" value="KAJ2899234.1"/>
    <property type="molecule type" value="Genomic_DNA"/>
</dbReference>
<proteinExistence type="predicted"/>
<comment type="caution">
    <text evidence="1">The sequence shown here is derived from an EMBL/GenBank/DDBJ whole genome shotgun (WGS) entry which is preliminary data.</text>
</comment>
<keyword evidence="2" id="KW-1185">Reference proteome</keyword>
<evidence type="ECO:0000313" key="2">
    <source>
        <dbReference type="Proteomes" id="UP001201980"/>
    </source>
</evidence>
<evidence type="ECO:0000313" key="1">
    <source>
        <dbReference type="EMBL" id="KAJ2899234.1"/>
    </source>
</evidence>
<gene>
    <name evidence="1" type="ORF">MKZ38_003334</name>
</gene>
<dbReference type="Proteomes" id="UP001201980">
    <property type="component" value="Unassembled WGS sequence"/>
</dbReference>
<organism evidence="1 2">
    <name type="scientific">Zalerion maritima</name>
    <dbReference type="NCBI Taxonomy" id="339359"/>
    <lineage>
        <taxon>Eukaryota</taxon>
        <taxon>Fungi</taxon>
        <taxon>Dikarya</taxon>
        <taxon>Ascomycota</taxon>
        <taxon>Pezizomycotina</taxon>
        <taxon>Sordariomycetes</taxon>
        <taxon>Lulworthiomycetidae</taxon>
        <taxon>Lulworthiales</taxon>
        <taxon>Lulworthiaceae</taxon>
        <taxon>Zalerion</taxon>
    </lineage>
</organism>
<sequence length="124" mass="13215">MSSSLLTSDPSSSPIPPLPVWTACMSPAHPFLRALNHGLLLKVALAIAAHPEVRQQISEIEPVIMGHRAPDGSRIMPGKPTIVISIKQGSDLPKSEVDGLLDDIIYLFLDEGIVGFAVAQCLPT</sequence>
<accession>A0AAD5RPB4</accession>
<name>A0AAD5RPB4_9PEZI</name>
<reference evidence="1" key="1">
    <citation type="submission" date="2022-07" db="EMBL/GenBank/DDBJ databases">
        <title>Draft genome sequence of Zalerion maritima ATCC 34329, a (micro)plastics degrading marine fungus.</title>
        <authorList>
            <person name="Paco A."/>
            <person name="Goncalves M.F.M."/>
            <person name="Rocha-Santos T.A.P."/>
            <person name="Alves A."/>
        </authorList>
    </citation>
    <scope>NUCLEOTIDE SEQUENCE</scope>
    <source>
        <strain evidence="1">ATCC 34329</strain>
    </source>
</reference>